<feature type="domain" description="Nucleolar 27S pre-rRNA processing Urb2/Npa2 C-terminal" evidence="1">
    <location>
        <begin position="905"/>
        <end position="1078"/>
    </location>
</feature>
<proteinExistence type="predicted"/>
<dbReference type="RefSeq" id="XP_017892741.1">
    <property type="nucleotide sequence ID" value="XM_018037252.2"/>
</dbReference>
<organism evidence="2 3">
    <name type="scientific">Ceratina calcarata</name>
    <dbReference type="NCBI Taxonomy" id="156304"/>
    <lineage>
        <taxon>Eukaryota</taxon>
        <taxon>Metazoa</taxon>
        <taxon>Ecdysozoa</taxon>
        <taxon>Arthropoda</taxon>
        <taxon>Hexapoda</taxon>
        <taxon>Insecta</taxon>
        <taxon>Pterygota</taxon>
        <taxon>Neoptera</taxon>
        <taxon>Endopterygota</taxon>
        <taxon>Hymenoptera</taxon>
        <taxon>Apocrita</taxon>
        <taxon>Aculeata</taxon>
        <taxon>Apoidea</taxon>
        <taxon>Anthophila</taxon>
        <taxon>Apidae</taxon>
        <taxon>Ceratina</taxon>
        <taxon>Zadontomerus</taxon>
    </lineage>
</organism>
<dbReference type="Proteomes" id="UP000694925">
    <property type="component" value="Unplaced"/>
</dbReference>
<protein>
    <submittedName>
        <fullName evidence="3">Uncharacterized protein LOC108632585</fullName>
    </submittedName>
</protein>
<dbReference type="Pfam" id="PF10441">
    <property type="entry name" value="Urb2"/>
    <property type="match status" value="1"/>
</dbReference>
<dbReference type="InterPro" id="IPR018849">
    <property type="entry name" value="Urb2/Npa2_C"/>
</dbReference>
<dbReference type="KEGG" id="ccal:108632585"/>
<evidence type="ECO:0000313" key="2">
    <source>
        <dbReference type="Proteomes" id="UP000694925"/>
    </source>
</evidence>
<name>A0AAJ7JH33_9HYME</name>
<feature type="non-terminal residue" evidence="3">
    <location>
        <position position="1079"/>
    </location>
</feature>
<gene>
    <name evidence="3" type="primary">LOC108632585</name>
</gene>
<accession>A0AAJ7JH33</accession>
<evidence type="ECO:0000259" key="1">
    <source>
        <dbReference type="Pfam" id="PF10441"/>
    </source>
</evidence>
<sequence>MALSVELLNHLNSNETPLPKRLKLAENSFYAVDLPIVHREDLILQWFCKTCSTEQVWNSLKPCLKIRHLEIKSDVYKLLMELLIGTFQKDIKYIQEDIFECCSLLISNTGMQKYYISMPEDLGHLIKSLLDCVHKIFKHFLNIKEDTIDGISISLIINHNGLVLKAYNTIVCIIENITQIFKSTFTTKENLKNIFIWDILYPLCGIIDHKCVDTTNRLGAVTHKYIQQLIFRRKYVQSGELLKDEDIMQLKHLLSVLTENAKRKTLQNNLMTLTFFFRVAVSTFKSDPATLDLILRNLTGYSETNKKEIFNSFLKHLNDVTFDFNNKIHDVTLFDYCQNMIDDILRSKSMSNTDCDLLTQFCYLNPLLIERRVPDILRKLFVEKSLLKYKDVMISILDALVHLKHEEKLITAILMALKDCSNQITLIENNTLLPDELKEKLMKAVNNTTNSQFVVMFRTLSYYMKTYCLEQFSEGTICEDDNLLMLQITIELLKSMEHVKSKLSVEQKAIVQKAENKLIKITMTSLSPKVATKDIKVLILLLRISITNETIDEKLEDVTKSMMQNIFVKDNVTNELLQNGLQLMSVVLHNKKLFHVTDQIIRGVWFALLKYPCADVLLPLLESSETKLLSEFLEELDNQLKPNINIFQYIDPVVSLQYLKQDRIVQKILELYLRNCSYASLKKLTKCSINSNTDMIFLLESMEHVKSKLSVEQKAIVQKAENKLIKITMTSLSPKVATKDIKVLILLLRISITNETIDEKLEDVTKSMMQNIFVKDNVTNELLQNGLQLMSVVLHNKKLFHVTDQIIRGVWFALLKYPCADVLLPLLESSETKLLSEFLEELDNQLMRSFLYVQKTNIENICTIWNAILKTNMSTDRNRLRLAAINNLIGRIQTMNIQGNFATDILKLIQNIFITKHLHLPGHIIDMSITFGLKMLQKGTLLICNDTLVLCSVLLRMRTNLITDRISSLLLLYRRIINIVTHKSKAITDKCEEHLLKCLTLEIEKFTSALIKFKKDMIRISPYLVADLLELFSENSIASFMKVSLQNCINHLISICDQHGIALLSRMLPVSMQEIFKTQ</sequence>
<keyword evidence="2" id="KW-1185">Reference proteome</keyword>
<evidence type="ECO:0000313" key="3">
    <source>
        <dbReference type="RefSeq" id="XP_017892741.1"/>
    </source>
</evidence>
<dbReference type="GeneID" id="108632585"/>
<dbReference type="AlphaFoldDB" id="A0AAJ7JH33"/>
<reference evidence="3" key="1">
    <citation type="submission" date="2025-08" db="UniProtKB">
        <authorList>
            <consortium name="RefSeq"/>
        </authorList>
    </citation>
    <scope>IDENTIFICATION</scope>
    <source>
        <tissue evidence="3">Whole body</tissue>
    </source>
</reference>